<dbReference type="EMBL" id="BMIX01000007">
    <property type="protein sequence ID" value="GGG43002.1"/>
    <property type="molecule type" value="Genomic_DNA"/>
</dbReference>
<reference evidence="4" key="1">
    <citation type="journal article" date="2019" name="Int. J. Syst. Evol. Microbiol.">
        <title>The Global Catalogue of Microorganisms (GCM) 10K type strain sequencing project: providing services to taxonomists for standard genome sequencing and annotation.</title>
        <authorList>
            <consortium name="The Broad Institute Genomics Platform"/>
            <consortium name="The Broad Institute Genome Sequencing Center for Infectious Disease"/>
            <person name="Wu L."/>
            <person name="Ma J."/>
        </authorList>
    </citation>
    <scope>NUCLEOTIDE SEQUENCE [LARGE SCALE GENOMIC DNA]</scope>
    <source>
        <strain evidence="4">CGMCC 1.15422</strain>
    </source>
</reference>
<dbReference type="InterPro" id="IPR007372">
    <property type="entry name" value="Lipid/polyisoprenoid-bd_YceI"/>
</dbReference>
<dbReference type="Gene3D" id="2.40.128.110">
    <property type="entry name" value="Lipid/polyisoprenoid-binding, YceI-like"/>
    <property type="match status" value="1"/>
</dbReference>
<sequence>MKRFLICAGFLLFSVLLTAQQDFKNEIIKILKSSELVIAGSTNVNKFNCEFDINKISGERTVQISEKDNTLYFKDFELHLEIDAFDCGNKRMNSDFQDLLVSEEFPEIVIFLNNAELISEEYAKAMISLEIAGHKRHYELPVHLDKNRFQGTLKINITDFQLEPPKKALGLIEVDEMIEVQFNLVVKN</sequence>
<dbReference type="RefSeq" id="WP_011709312.1">
    <property type="nucleotide sequence ID" value="NZ_BMIX01000007.1"/>
</dbReference>
<feature type="domain" description="Lipid/polyisoprenoid-binding YceI-like" evidence="2">
    <location>
        <begin position="53"/>
        <end position="185"/>
    </location>
</feature>
<proteinExistence type="predicted"/>
<organism evidence="3 4">
    <name type="scientific">Christiangramia forsetii</name>
    <dbReference type="NCBI Taxonomy" id="411153"/>
    <lineage>
        <taxon>Bacteria</taxon>
        <taxon>Pseudomonadati</taxon>
        <taxon>Bacteroidota</taxon>
        <taxon>Flavobacteriia</taxon>
        <taxon>Flavobacteriales</taxon>
        <taxon>Flavobacteriaceae</taxon>
        <taxon>Christiangramia</taxon>
    </lineage>
</organism>
<name>A0ABQ1WRM6_9FLAO</name>
<feature type="signal peptide" evidence="1">
    <location>
        <begin position="1"/>
        <end position="19"/>
    </location>
</feature>
<evidence type="ECO:0000313" key="4">
    <source>
        <dbReference type="Proteomes" id="UP000605733"/>
    </source>
</evidence>
<feature type="chain" id="PRO_5045157983" description="Lipid/polyisoprenoid-binding YceI-like domain-containing protein" evidence="1">
    <location>
        <begin position="20"/>
        <end position="188"/>
    </location>
</feature>
<accession>A0ABQ1WRM6</accession>
<keyword evidence="4" id="KW-1185">Reference proteome</keyword>
<protein>
    <recommendedName>
        <fullName evidence="2">Lipid/polyisoprenoid-binding YceI-like domain-containing protein</fullName>
    </recommendedName>
</protein>
<dbReference type="Proteomes" id="UP000605733">
    <property type="component" value="Unassembled WGS sequence"/>
</dbReference>
<gene>
    <name evidence="3" type="ORF">GCM10011532_28650</name>
</gene>
<evidence type="ECO:0000259" key="2">
    <source>
        <dbReference type="Pfam" id="PF04264"/>
    </source>
</evidence>
<comment type="caution">
    <text evidence="3">The sequence shown here is derived from an EMBL/GenBank/DDBJ whole genome shotgun (WGS) entry which is preliminary data.</text>
</comment>
<evidence type="ECO:0000313" key="3">
    <source>
        <dbReference type="EMBL" id="GGG43002.1"/>
    </source>
</evidence>
<keyword evidence="1" id="KW-0732">Signal</keyword>
<dbReference type="SUPFAM" id="SSF101874">
    <property type="entry name" value="YceI-like"/>
    <property type="match status" value="1"/>
</dbReference>
<dbReference type="Pfam" id="PF04264">
    <property type="entry name" value="YceI"/>
    <property type="match status" value="1"/>
</dbReference>
<dbReference type="InterPro" id="IPR036761">
    <property type="entry name" value="TTHA0802/YceI-like_sf"/>
</dbReference>
<evidence type="ECO:0000256" key="1">
    <source>
        <dbReference type="SAM" id="SignalP"/>
    </source>
</evidence>